<feature type="region of interest" description="Disordered" evidence="1">
    <location>
        <begin position="1"/>
        <end position="52"/>
    </location>
</feature>
<evidence type="ECO:0000256" key="1">
    <source>
        <dbReference type="SAM" id="MobiDB-lite"/>
    </source>
</evidence>
<dbReference type="Proteomes" id="UP000027590">
    <property type="component" value="Unassembled WGS sequence"/>
</dbReference>
<reference evidence="2 3" key="1">
    <citation type="journal article" date="2014" name="Genome Biol. Evol.">
        <title>Acetic acid bacteria genomes reveal functional traits for adaptation to life in insect guts.</title>
        <authorList>
            <person name="Chouaia B."/>
            <person name="Gaiarsa S."/>
            <person name="Crotti E."/>
            <person name="Comandatore F."/>
            <person name="Degli Esposti M."/>
            <person name="Ricci I."/>
            <person name="Alma A."/>
            <person name="Favia G."/>
            <person name="Bandi C."/>
            <person name="Daffonchio D."/>
        </authorList>
    </citation>
    <scope>NUCLEOTIDE SEQUENCE [LARGE SCALE GENOMIC DNA]</scope>
    <source>
        <strain evidence="3">AM169</strain>
    </source>
</reference>
<dbReference type="EMBL" id="CBLY010000006">
    <property type="protein sequence ID" value="CDG34305.1"/>
    <property type="molecule type" value="Genomic_DNA"/>
</dbReference>
<accession>A0A7U7G786</accession>
<gene>
    <name evidence="2" type="ORF">SACS_1567</name>
</gene>
<name>A0A7U7G786_9PROT</name>
<organism evidence="2 3">
    <name type="scientific">Parasaccharibacter apium</name>
    <dbReference type="NCBI Taxonomy" id="1510841"/>
    <lineage>
        <taxon>Bacteria</taxon>
        <taxon>Pseudomonadati</taxon>
        <taxon>Pseudomonadota</taxon>
        <taxon>Alphaproteobacteria</taxon>
        <taxon>Acetobacterales</taxon>
        <taxon>Acetobacteraceae</taxon>
        <taxon>Parasaccharibacter</taxon>
    </lineage>
</organism>
<protein>
    <submittedName>
        <fullName evidence="2">Uncharacterized protein</fullName>
    </submittedName>
</protein>
<feature type="compositionally biased region" description="Polar residues" evidence="1">
    <location>
        <begin position="21"/>
        <end position="31"/>
    </location>
</feature>
<proteinExistence type="predicted"/>
<dbReference type="AlphaFoldDB" id="A0A7U7G786"/>
<evidence type="ECO:0000313" key="3">
    <source>
        <dbReference type="Proteomes" id="UP000027590"/>
    </source>
</evidence>
<evidence type="ECO:0000313" key="2">
    <source>
        <dbReference type="EMBL" id="CDG34305.1"/>
    </source>
</evidence>
<reference evidence="2 3" key="2">
    <citation type="journal article" date="2014" name="PLoS ONE">
        <title>Evolution of mitochondria reconstructed from the energy metabolism of living bacteria.</title>
        <authorList>
            <person name="Degli Esposti M."/>
            <person name="Chouaia B."/>
            <person name="Comandatore F."/>
            <person name="Crotti E."/>
            <person name="Sassera D."/>
            <person name="Lievens P.M."/>
            <person name="Daffonchio D."/>
            <person name="Bandi C."/>
        </authorList>
    </citation>
    <scope>NUCLEOTIDE SEQUENCE [LARGE SCALE GENOMIC DNA]</scope>
    <source>
        <strain evidence="3">AM169</strain>
    </source>
</reference>
<sequence>MRLLPTADRACLPAPDAPCNASHSPDTQAFHKQNGRMASAAMRPSSLSVRPE</sequence>
<comment type="caution">
    <text evidence="2">The sequence shown here is derived from an EMBL/GenBank/DDBJ whole genome shotgun (WGS) entry which is preliminary data.</text>
</comment>